<evidence type="ECO:0000313" key="5">
    <source>
        <dbReference type="Proteomes" id="UP001152607"/>
    </source>
</evidence>
<dbReference type="Pfam" id="PF11951">
    <property type="entry name" value="Fungal_trans_2"/>
    <property type="match status" value="1"/>
</dbReference>
<name>A0A9W4UG73_9PLEO</name>
<dbReference type="CDD" id="cd12148">
    <property type="entry name" value="fungal_TF_MHR"/>
    <property type="match status" value="1"/>
</dbReference>
<dbReference type="OrthoDB" id="415590at2759"/>
<evidence type="ECO:0000256" key="1">
    <source>
        <dbReference type="ARBA" id="ARBA00004123"/>
    </source>
</evidence>
<comment type="subcellular location">
    <subcellularLocation>
        <location evidence="1">Nucleus</location>
    </subcellularLocation>
</comment>
<protein>
    <recommendedName>
        <fullName evidence="6">C6 transcription factor</fullName>
    </recommendedName>
</protein>
<evidence type="ECO:0000313" key="4">
    <source>
        <dbReference type="EMBL" id="CAI6334422.1"/>
    </source>
</evidence>
<evidence type="ECO:0008006" key="6">
    <source>
        <dbReference type="Google" id="ProtNLM"/>
    </source>
</evidence>
<reference evidence="4" key="1">
    <citation type="submission" date="2023-01" db="EMBL/GenBank/DDBJ databases">
        <authorList>
            <person name="Van Ghelder C."/>
            <person name="Rancurel C."/>
        </authorList>
    </citation>
    <scope>NUCLEOTIDE SEQUENCE</scope>
    <source>
        <strain evidence="4">CNCM I-4278</strain>
    </source>
</reference>
<proteinExistence type="predicted"/>
<dbReference type="GO" id="GO:0005634">
    <property type="term" value="C:nucleus"/>
    <property type="evidence" value="ECO:0007669"/>
    <property type="project" value="UniProtKB-SubCell"/>
</dbReference>
<evidence type="ECO:0000256" key="2">
    <source>
        <dbReference type="ARBA" id="ARBA00023242"/>
    </source>
</evidence>
<organism evidence="4 5">
    <name type="scientific">Periconia digitata</name>
    <dbReference type="NCBI Taxonomy" id="1303443"/>
    <lineage>
        <taxon>Eukaryota</taxon>
        <taxon>Fungi</taxon>
        <taxon>Dikarya</taxon>
        <taxon>Ascomycota</taxon>
        <taxon>Pezizomycotina</taxon>
        <taxon>Dothideomycetes</taxon>
        <taxon>Pleosporomycetidae</taxon>
        <taxon>Pleosporales</taxon>
        <taxon>Massarineae</taxon>
        <taxon>Periconiaceae</taxon>
        <taxon>Periconia</taxon>
    </lineage>
</organism>
<accession>A0A9W4UG73</accession>
<feature type="region of interest" description="Disordered" evidence="3">
    <location>
        <begin position="1"/>
        <end position="23"/>
    </location>
</feature>
<keyword evidence="5" id="KW-1185">Reference proteome</keyword>
<sequence length="482" mass="54627">MADEPTSKRRRFTHDQTGSEDYLSPLLHHHQTPTVETMPHAFDNIDPFLSPATSWGFDEFAHDPSYLASQEQLRSLLFTTARSAAPTRAGTPVELEENAYETSFDIKQVLANGRRVQYFKNYISSVAPWLDMFDRDRAFGIQLTALAKESPPLLYAILAIGARHLERKEKTQSSFDSLELYQEAIRLLTPLLQARNTQVIAACVVLCCLEMFSASAQDWRRHLEGCAAVFEAFGVNGFSGDVLQAVFWCYARMDVCGALISDGTETTLLSPARWLPENTPEDCVETLFRDSASPDMYANYAVYLCAKACELISDRNKFIELGQENGCDTDSFNNRWSRLWDQLASWFFYRPKEILPVNTIDATPFPQIFFTYWAAISSNQLYHTACVLLLSANPQRKALLEQSSTSSMLWHAKRICGISTTNPHEGCLNNAIQPLWIAGRLLSHSSEQALVVKTIRHIEAMTGWTATWRVRDLEQTWGYKVR</sequence>
<dbReference type="AlphaFoldDB" id="A0A9W4UG73"/>
<dbReference type="GO" id="GO:0000976">
    <property type="term" value="F:transcription cis-regulatory region binding"/>
    <property type="evidence" value="ECO:0007669"/>
    <property type="project" value="TreeGrafter"/>
</dbReference>
<gene>
    <name evidence="4" type="ORF">PDIGIT_LOCUS7482</name>
</gene>
<dbReference type="PANTHER" id="PTHR37534:SF24">
    <property type="entry name" value="MISCELLANEOUS ZN(II)2CYS6 TRANSCRIPTION FACTOR (EUROFUNG)-RELATED"/>
    <property type="match status" value="1"/>
</dbReference>
<dbReference type="GO" id="GO:0003700">
    <property type="term" value="F:DNA-binding transcription factor activity"/>
    <property type="evidence" value="ECO:0007669"/>
    <property type="project" value="TreeGrafter"/>
</dbReference>
<comment type="caution">
    <text evidence="4">The sequence shown here is derived from an EMBL/GenBank/DDBJ whole genome shotgun (WGS) entry which is preliminary data.</text>
</comment>
<dbReference type="GO" id="GO:0045944">
    <property type="term" value="P:positive regulation of transcription by RNA polymerase II"/>
    <property type="evidence" value="ECO:0007669"/>
    <property type="project" value="TreeGrafter"/>
</dbReference>
<dbReference type="Proteomes" id="UP001152607">
    <property type="component" value="Unassembled WGS sequence"/>
</dbReference>
<dbReference type="EMBL" id="CAOQHR010000005">
    <property type="protein sequence ID" value="CAI6334422.1"/>
    <property type="molecule type" value="Genomic_DNA"/>
</dbReference>
<dbReference type="InterPro" id="IPR021858">
    <property type="entry name" value="Fun_TF"/>
</dbReference>
<evidence type="ECO:0000256" key="3">
    <source>
        <dbReference type="SAM" id="MobiDB-lite"/>
    </source>
</evidence>
<dbReference type="PANTHER" id="PTHR37534">
    <property type="entry name" value="TRANSCRIPTIONAL ACTIVATOR PROTEIN UGA3"/>
    <property type="match status" value="1"/>
</dbReference>
<keyword evidence="2" id="KW-0539">Nucleus</keyword>